<organism evidence="2 3">
    <name type="scientific">Filobasidium floriforme</name>
    <dbReference type="NCBI Taxonomy" id="5210"/>
    <lineage>
        <taxon>Eukaryota</taxon>
        <taxon>Fungi</taxon>
        <taxon>Dikarya</taxon>
        <taxon>Basidiomycota</taxon>
        <taxon>Agaricomycotina</taxon>
        <taxon>Tremellomycetes</taxon>
        <taxon>Filobasidiales</taxon>
        <taxon>Filobasidiaceae</taxon>
        <taxon>Filobasidium</taxon>
    </lineage>
</organism>
<name>A0A8K0JJ66_9TREE</name>
<feature type="compositionally biased region" description="Polar residues" evidence="1">
    <location>
        <begin position="25"/>
        <end position="39"/>
    </location>
</feature>
<evidence type="ECO:0000313" key="2">
    <source>
        <dbReference type="EMBL" id="KAG7527206.1"/>
    </source>
</evidence>
<evidence type="ECO:0000256" key="1">
    <source>
        <dbReference type="SAM" id="MobiDB-lite"/>
    </source>
</evidence>
<comment type="caution">
    <text evidence="2">The sequence shown here is derived from an EMBL/GenBank/DDBJ whole genome shotgun (WGS) entry which is preliminary data.</text>
</comment>
<sequence length="53" mass="5778">MTRLWTLLSWHALIGSRRPKDAQGQVPTTSCARRSQPLSGTGLVVSMPRISAT</sequence>
<accession>A0A8K0JJ66</accession>
<keyword evidence="3" id="KW-1185">Reference proteome</keyword>
<evidence type="ECO:0000313" key="3">
    <source>
        <dbReference type="Proteomes" id="UP000812966"/>
    </source>
</evidence>
<feature type="region of interest" description="Disordered" evidence="1">
    <location>
        <begin position="18"/>
        <end position="39"/>
    </location>
</feature>
<dbReference type="EMBL" id="JABELV010000428">
    <property type="protein sequence ID" value="KAG7527206.1"/>
    <property type="molecule type" value="Genomic_DNA"/>
</dbReference>
<gene>
    <name evidence="2" type="ORF">FFLO_07168</name>
</gene>
<reference evidence="2" key="1">
    <citation type="submission" date="2020-04" db="EMBL/GenBank/DDBJ databases">
        <title>Analysis of mating type loci in Filobasidium floriforme.</title>
        <authorList>
            <person name="Nowrousian M."/>
        </authorList>
    </citation>
    <scope>NUCLEOTIDE SEQUENCE</scope>
    <source>
        <strain evidence="2">CBS 6242</strain>
    </source>
</reference>
<dbReference type="Proteomes" id="UP000812966">
    <property type="component" value="Unassembled WGS sequence"/>
</dbReference>
<proteinExistence type="predicted"/>
<dbReference type="AlphaFoldDB" id="A0A8K0JJ66"/>
<protein>
    <submittedName>
        <fullName evidence="2">Uncharacterized protein</fullName>
    </submittedName>
</protein>